<keyword evidence="2" id="KW-1185">Reference proteome</keyword>
<gene>
    <name evidence="1" type="ORF">FHR92_003000</name>
</gene>
<proteinExistence type="predicted"/>
<name>A0A7W3XSA1_9BACL</name>
<sequence>MAVDEHVSQWFLDEFRRLQGQGKTGDELRVAMYDSGISYLKHVLDNESLHWNAKKRMLKMY</sequence>
<accession>A0A7W3XSA1</accession>
<reference evidence="1 2" key="1">
    <citation type="submission" date="2020-08" db="EMBL/GenBank/DDBJ databases">
        <title>Genomic Encyclopedia of Type Strains, Phase III (KMG-III): the genomes of soil and plant-associated and newly described type strains.</title>
        <authorList>
            <person name="Whitman W."/>
        </authorList>
    </citation>
    <scope>NUCLEOTIDE SEQUENCE [LARGE SCALE GENOMIC DNA]</scope>
    <source>
        <strain evidence="1 2">CECT 8693</strain>
    </source>
</reference>
<dbReference type="RefSeq" id="WP_182536727.1">
    <property type="nucleotide sequence ID" value="NZ_JACJIP010000019.1"/>
</dbReference>
<dbReference type="Proteomes" id="UP000567067">
    <property type="component" value="Unassembled WGS sequence"/>
</dbReference>
<organism evidence="1 2">
    <name type="scientific">Fontibacillus solani</name>
    <dbReference type="NCBI Taxonomy" id="1572857"/>
    <lineage>
        <taxon>Bacteria</taxon>
        <taxon>Bacillati</taxon>
        <taxon>Bacillota</taxon>
        <taxon>Bacilli</taxon>
        <taxon>Bacillales</taxon>
        <taxon>Paenibacillaceae</taxon>
        <taxon>Fontibacillus</taxon>
    </lineage>
</organism>
<comment type="caution">
    <text evidence="1">The sequence shown here is derived from an EMBL/GenBank/DDBJ whole genome shotgun (WGS) entry which is preliminary data.</text>
</comment>
<evidence type="ECO:0000313" key="2">
    <source>
        <dbReference type="Proteomes" id="UP000567067"/>
    </source>
</evidence>
<dbReference type="EMBL" id="JACJIP010000019">
    <property type="protein sequence ID" value="MBA9086522.1"/>
    <property type="molecule type" value="Genomic_DNA"/>
</dbReference>
<dbReference type="AlphaFoldDB" id="A0A7W3XSA1"/>
<evidence type="ECO:0000313" key="1">
    <source>
        <dbReference type="EMBL" id="MBA9086522.1"/>
    </source>
</evidence>
<protein>
    <submittedName>
        <fullName evidence="1">Uncharacterized protein</fullName>
    </submittedName>
</protein>